<accession>A0A1X7VJF0</accession>
<reference evidence="1" key="1">
    <citation type="submission" date="2017-05" db="UniProtKB">
        <authorList>
            <consortium name="EnsemblMetazoa"/>
        </authorList>
    </citation>
    <scope>IDENTIFICATION</scope>
</reference>
<dbReference type="InParanoid" id="A0A1X7VJF0"/>
<dbReference type="EnsemblMetazoa" id="Aqu2.1.40049_001">
    <property type="protein sequence ID" value="Aqu2.1.40049_001"/>
    <property type="gene ID" value="Aqu2.1.40049"/>
</dbReference>
<name>A0A1X7VJF0_AMPQE</name>
<organism evidence="1">
    <name type="scientific">Amphimedon queenslandica</name>
    <name type="common">Sponge</name>
    <dbReference type="NCBI Taxonomy" id="400682"/>
    <lineage>
        <taxon>Eukaryota</taxon>
        <taxon>Metazoa</taxon>
        <taxon>Porifera</taxon>
        <taxon>Demospongiae</taxon>
        <taxon>Heteroscleromorpha</taxon>
        <taxon>Haplosclerida</taxon>
        <taxon>Niphatidae</taxon>
        <taxon>Amphimedon</taxon>
    </lineage>
</organism>
<dbReference type="AlphaFoldDB" id="A0A1X7VJF0"/>
<proteinExistence type="predicted"/>
<sequence>MYMYMHVYTSSLLIVHLHWINLQLFNPLIISSCSPPKLSNYQEKDENEDS</sequence>
<protein>
    <submittedName>
        <fullName evidence="1">Uncharacterized protein</fullName>
    </submittedName>
</protein>
<evidence type="ECO:0000313" key="1">
    <source>
        <dbReference type="EnsemblMetazoa" id="Aqu2.1.40049_001"/>
    </source>
</evidence>